<accession>A0A1I7NC59</accession>
<proteinExistence type="predicted"/>
<feature type="compositionally biased region" description="Polar residues" evidence="2">
    <location>
        <begin position="267"/>
        <end position="288"/>
    </location>
</feature>
<evidence type="ECO:0000313" key="3">
    <source>
        <dbReference type="EMBL" id="SFV32258.1"/>
    </source>
</evidence>
<keyword evidence="1" id="KW-0175">Coiled coil</keyword>
<protein>
    <submittedName>
        <fullName evidence="3">Uncharacterized protein</fullName>
    </submittedName>
</protein>
<evidence type="ECO:0000256" key="2">
    <source>
        <dbReference type="SAM" id="MobiDB-lite"/>
    </source>
</evidence>
<evidence type="ECO:0000256" key="1">
    <source>
        <dbReference type="SAM" id="Coils"/>
    </source>
</evidence>
<feature type="region of interest" description="Disordered" evidence="2">
    <location>
        <begin position="264"/>
        <end position="288"/>
    </location>
</feature>
<dbReference type="AlphaFoldDB" id="A0A1I7NC59"/>
<name>A0A1I7NC59_9HYPH</name>
<keyword evidence="4" id="KW-1185">Reference proteome</keyword>
<dbReference type="EMBL" id="FPCK01000001">
    <property type="protein sequence ID" value="SFV32258.1"/>
    <property type="molecule type" value="Genomic_DNA"/>
</dbReference>
<organism evidence="3 4">
    <name type="scientific">Devosia crocina</name>
    <dbReference type="NCBI Taxonomy" id="429728"/>
    <lineage>
        <taxon>Bacteria</taxon>
        <taxon>Pseudomonadati</taxon>
        <taxon>Pseudomonadota</taxon>
        <taxon>Alphaproteobacteria</taxon>
        <taxon>Hyphomicrobiales</taxon>
        <taxon>Devosiaceae</taxon>
        <taxon>Devosia</taxon>
    </lineage>
</organism>
<reference evidence="3 4" key="1">
    <citation type="submission" date="2016-10" db="EMBL/GenBank/DDBJ databases">
        <authorList>
            <person name="de Groot N.N."/>
        </authorList>
    </citation>
    <scope>NUCLEOTIDE SEQUENCE [LARGE SCALE GENOMIC DNA]</scope>
    <source>
        <strain evidence="3 4">IPL20</strain>
    </source>
</reference>
<feature type="coiled-coil region" evidence="1">
    <location>
        <begin position="55"/>
        <end position="103"/>
    </location>
</feature>
<dbReference type="STRING" id="429728.SAMN05216456_1588"/>
<sequence length="288" mass="30912">MANKRTTSPAASFPAYIALTEVLAADPGVSAQLAALKTANDRFDFVAEKVRESHAQNYHQRIRDQQKVVTELQAKFDVGKVEAEDLASAKRELADAKEALELAPGRRKVLLEELEVADAAINAAQTALGKALVPWETKLTEARKALELQAAQLLFVAAQAFNLQHPGVVRVGSFGNFILDLPSSYGAFGGDARADELPMTRHDNAGRASGLLDGAERRHDRLVDMYNSLTAQHREADLTAGIDRDTIGTAAGAPMSAADYEYRVGRQGSSPGTSQPLSSFSSSIGYSE</sequence>
<gene>
    <name evidence="3" type="ORF">SAMN05216456_1588</name>
</gene>
<dbReference type="RefSeq" id="WP_092423067.1">
    <property type="nucleotide sequence ID" value="NZ_FPCK01000001.1"/>
</dbReference>
<dbReference type="Proteomes" id="UP000199074">
    <property type="component" value="Unassembled WGS sequence"/>
</dbReference>
<evidence type="ECO:0000313" key="4">
    <source>
        <dbReference type="Proteomes" id="UP000199074"/>
    </source>
</evidence>